<organism evidence="2 3">
    <name type="scientific">Cupriavidus pauculus</name>
    <dbReference type="NCBI Taxonomy" id="82633"/>
    <lineage>
        <taxon>Bacteria</taxon>
        <taxon>Pseudomonadati</taxon>
        <taxon>Pseudomonadota</taxon>
        <taxon>Betaproteobacteria</taxon>
        <taxon>Burkholderiales</taxon>
        <taxon>Burkholderiaceae</taxon>
        <taxon>Cupriavidus</taxon>
    </lineage>
</organism>
<accession>A0A2N5C2W8</accession>
<comment type="similarity">
    <text evidence="1">Belongs to the outer membrane factor (OMF) (TC 1.B.17) family.</text>
</comment>
<evidence type="ECO:0000256" key="1">
    <source>
        <dbReference type="ARBA" id="ARBA00007613"/>
    </source>
</evidence>
<dbReference type="InterPro" id="IPR010131">
    <property type="entry name" value="MdtP/NodT-like"/>
</dbReference>
<dbReference type="Gene3D" id="1.20.1600.10">
    <property type="entry name" value="Outer membrane efflux proteins (OEP)"/>
    <property type="match status" value="1"/>
</dbReference>
<dbReference type="Pfam" id="PF02321">
    <property type="entry name" value="OEP"/>
    <property type="match status" value="2"/>
</dbReference>
<dbReference type="AlphaFoldDB" id="A0A2N5C2W8"/>
<dbReference type="STRING" id="82633.GCA_000974605_04433"/>
<dbReference type="EMBL" id="PJRP01000026">
    <property type="protein sequence ID" value="PLP96562.1"/>
    <property type="molecule type" value="Genomic_DNA"/>
</dbReference>
<evidence type="ECO:0000313" key="3">
    <source>
        <dbReference type="Proteomes" id="UP000234341"/>
    </source>
</evidence>
<dbReference type="SUPFAM" id="SSF56954">
    <property type="entry name" value="Outer membrane efflux proteins (OEP)"/>
    <property type="match status" value="1"/>
</dbReference>
<protein>
    <submittedName>
        <fullName evidence="2">Cobalt-zinc-cadmium resistance protein</fullName>
    </submittedName>
</protein>
<dbReference type="PANTHER" id="PTHR30203">
    <property type="entry name" value="OUTER MEMBRANE CATION EFFLUX PROTEIN"/>
    <property type="match status" value="1"/>
</dbReference>
<evidence type="ECO:0000313" key="2">
    <source>
        <dbReference type="EMBL" id="PLP96562.1"/>
    </source>
</evidence>
<reference evidence="2 3" key="1">
    <citation type="submission" date="2017-12" db="EMBL/GenBank/DDBJ databases">
        <title>Genome sequence of the active heterotrophic nitrifier-denitrifier, Cupriavidus pauculus UM1.</title>
        <authorList>
            <person name="Putonti C."/>
            <person name="Castignetti D."/>
        </authorList>
    </citation>
    <scope>NUCLEOTIDE SEQUENCE [LARGE SCALE GENOMIC DNA]</scope>
    <source>
        <strain evidence="2 3">UM1</strain>
    </source>
</reference>
<sequence length="379" mass="40668">MTLDAALALATSQNPTLSAARIEVDASEGGITQARVIPNPEVSVQMEDTRQATRATTAQMNLPVELGGKRGARIGAAQRARDVAQAQLGAAQADLRATVIGAFFNVLIAQERIRLAAGSVDIARRGADAAARRVAAGKISPVEETKAQVELANAELERAEADAGLVAARQTLATLWGNPSPRFSEADGKLNDLPARPASALLRQSLDNAPVLLASERELDRRQADINVQRSRQYPDVTLSVGAKRDNGAPERGTFPVVGIAIPLPLFDRNQGNLYTAIRQADKAADELRATRLRLDHDLQQASSQLNVSRTSALTLRETVLPAAERAFQAATQGFEAGKFNYLDVLDAQRTLFQARIRYLGVVASSWQAATTIDRILGR</sequence>
<dbReference type="Proteomes" id="UP000234341">
    <property type="component" value="Unassembled WGS sequence"/>
</dbReference>
<dbReference type="PANTHER" id="PTHR30203:SF24">
    <property type="entry name" value="BLR4935 PROTEIN"/>
    <property type="match status" value="1"/>
</dbReference>
<dbReference type="GO" id="GO:0015562">
    <property type="term" value="F:efflux transmembrane transporter activity"/>
    <property type="evidence" value="ECO:0007669"/>
    <property type="project" value="InterPro"/>
</dbReference>
<gene>
    <name evidence="2" type="ORF">CYJ10_31870</name>
</gene>
<comment type="caution">
    <text evidence="2">The sequence shown here is derived from an EMBL/GenBank/DDBJ whole genome shotgun (WGS) entry which is preliminary data.</text>
</comment>
<proteinExistence type="inferred from homology"/>
<dbReference type="InterPro" id="IPR003423">
    <property type="entry name" value="OMP_efflux"/>
</dbReference>
<name>A0A2N5C2W8_9BURK</name>